<gene>
    <name evidence="5" type="ORF">SAMN05216490_0246</name>
</gene>
<dbReference type="CDD" id="cd06170">
    <property type="entry name" value="LuxR_C_like"/>
    <property type="match status" value="1"/>
</dbReference>
<dbReference type="STRING" id="652787.SAMN05216490_0246"/>
<keyword evidence="1" id="KW-0805">Transcription regulation</keyword>
<dbReference type="EMBL" id="LT629740">
    <property type="protein sequence ID" value="SDR94293.1"/>
    <property type="molecule type" value="Genomic_DNA"/>
</dbReference>
<evidence type="ECO:0000256" key="2">
    <source>
        <dbReference type="ARBA" id="ARBA00023125"/>
    </source>
</evidence>
<accession>A0A1H1N5H3</accession>
<dbReference type="Gene3D" id="3.30.450.20">
    <property type="entry name" value="PAS domain"/>
    <property type="match status" value="1"/>
</dbReference>
<evidence type="ECO:0000259" key="4">
    <source>
        <dbReference type="PROSITE" id="PS50043"/>
    </source>
</evidence>
<proteinExistence type="predicted"/>
<sequence>MKLKLFADEINKVWKSVATENIAEFPQVELELYKKILTFFQVGNYFYYIFNFKDREFELISDGVETVLGHMPSDFTIDFYLDIIHPDDRPYFLSFESYTAQFLPQMPPDKIIKYKVRSDYRIKKKNGDYIRVMHQALTIQFEDNGTVARSLGVLTDITHLKPDGKPVLSYIGMEGEPSYLDVDVKSMFIDSQETLTQREKQVLRLLVEGKASKEIGAILNISKQTVDTHRKNMLNKNNLSNTGELIAKAIRQGWI</sequence>
<dbReference type="PANTHER" id="PTHR44688">
    <property type="entry name" value="DNA-BINDING TRANSCRIPTIONAL ACTIVATOR DEVR_DOSR"/>
    <property type="match status" value="1"/>
</dbReference>
<organism evidence="5 6">
    <name type="scientific">Mucilaginibacter mallensis</name>
    <dbReference type="NCBI Taxonomy" id="652787"/>
    <lineage>
        <taxon>Bacteria</taxon>
        <taxon>Pseudomonadati</taxon>
        <taxon>Bacteroidota</taxon>
        <taxon>Sphingobacteriia</taxon>
        <taxon>Sphingobacteriales</taxon>
        <taxon>Sphingobacteriaceae</taxon>
        <taxon>Mucilaginibacter</taxon>
    </lineage>
</organism>
<keyword evidence="3" id="KW-0804">Transcription</keyword>
<evidence type="ECO:0000313" key="6">
    <source>
        <dbReference type="Proteomes" id="UP000199679"/>
    </source>
</evidence>
<keyword evidence="6" id="KW-1185">Reference proteome</keyword>
<dbReference type="Proteomes" id="UP000199679">
    <property type="component" value="Chromosome I"/>
</dbReference>
<dbReference type="PROSITE" id="PS50043">
    <property type="entry name" value="HTH_LUXR_2"/>
    <property type="match status" value="1"/>
</dbReference>
<keyword evidence="2" id="KW-0238">DNA-binding</keyword>
<dbReference type="Gene3D" id="1.10.10.10">
    <property type="entry name" value="Winged helix-like DNA-binding domain superfamily/Winged helix DNA-binding domain"/>
    <property type="match status" value="1"/>
</dbReference>
<dbReference type="PRINTS" id="PR00038">
    <property type="entry name" value="HTHLUXR"/>
</dbReference>
<dbReference type="Pfam" id="PF08447">
    <property type="entry name" value="PAS_3"/>
    <property type="match status" value="1"/>
</dbReference>
<name>A0A1H1N5H3_MUCMA</name>
<evidence type="ECO:0000313" key="5">
    <source>
        <dbReference type="EMBL" id="SDR94293.1"/>
    </source>
</evidence>
<dbReference type="Pfam" id="PF00196">
    <property type="entry name" value="GerE"/>
    <property type="match status" value="1"/>
</dbReference>
<dbReference type="InterPro" id="IPR013655">
    <property type="entry name" value="PAS_fold_3"/>
</dbReference>
<dbReference type="SUPFAM" id="SSF46894">
    <property type="entry name" value="C-terminal effector domain of the bipartite response regulators"/>
    <property type="match status" value="1"/>
</dbReference>
<dbReference type="OrthoDB" id="965844at2"/>
<dbReference type="GO" id="GO:0006355">
    <property type="term" value="P:regulation of DNA-templated transcription"/>
    <property type="evidence" value="ECO:0007669"/>
    <property type="project" value="InterPro"/>
</dbReference>
<dbReference type="SMART" id="SM00421">
    <property type="entry name" value="HTH_LUXR"/>
    <property type="match status" value="1"/>
</dbReference>
<dbReference type="InterPro" id="IPR016032">
    <property type="entry name" value="Sig_transdc_resp-reg_C-effctor"/>
</dbReference>
<protein>
    <submittedName>
        <fullName evidence="5">PAS fold-containing protein</fullName>
    </submittedName>
</protein>
<dbReference type="InterPro" id="IPR036388">
    <property type="entry name" value="WH-like_DNA-bd_sf"/>
</dbReference>
<feature type="domain" description="HTH luxR-type" evidence="4">
    <location>
        <begin position="188"/>
        <end position="253"/>
    </location>
</feature>
<dbReference type="PROSITE" id="PS00622">
    <property type="entry name" value="HTH_LUXR_1"/>
    <property type="match status" value="1"/>
</dbReference>
<dbReference type="InterPro" id="IPR035965">
    <property type="entry name" value="PAS-like_dom_sf"/>
</dbReference>
<dbReference type="SUPFAM" id="SSF55785">
    <property type="entry name" value="PYP-like sensor domain (PAS domain)"/>
    <property type="match status" value="1"/>
</dbReference>
<dbReference type="InterPro" id="IPR000792">
    <property type="entry name" value="Tscrpt_reg_LuxR_C"/>
</dbReference>
<dbReference type="PANTHER" id="PTHR44688:SF16">
    <property type="entry name" value="DNA-BINDING TRANSCRIPTIONAL ACTIVATOR DEVR_DOSR"/>
    <property type="match status" value="1"/>
</dbReference>
<dbReference type="RefSeq" id="WP_091367944.1">
    <property type="nucleotide sequence ID" value="NZ_LT629740.1"/>
</dbReference>
<reference evidence="5 6" key="1">
    <citation type="submission" date="2016-10" db="EMBL/GenBank/DDBJ databases">
        <authorList>
            <person name="de Groot N.N."/>
        </authorList>
    </citation>
    <scope>NUCLEOTIDE SEQUENCE [LARGE SCALE GENOMIC DNA]</scope>
    <source>
        <strain evidence="5 6">MP1X4</strain>
    </source>
</reference>
<evidence type="ECO:0000256" key="1">
    <source>
        <dbReference type="ARBA" id="ARBA00023015"/>
    </source>
</evidence>
<evidence type="ECO:0000256" key="3">
    <source>
        <dbReference type="ARBA" id="ARBA00023163"/>
    </source>
</evidence>
<dbReference type="AlphaFoldDB" id="A0A1H1N5H3"/>
<dbReference type="GO" id="GO:0003677">
    <property type="term" value="F:DNA binding"/>
    <property type="evidence" value="ECO:0007669"/>
    <property type="project" value="UniProtKB-KW"/>
</dbReference>